<reference evidence="3 4" key="1">
    <citation type="submission" date="2016-11" db="EMBL/GenBank/DDBJ databases">
        <authorList>
            <person name="Jaros S."/>
            <person name="Januszkiewicz K."/>
            <person name="Wedrychowicz H."/>
        </authorList>
    </citation>
    <scope>NUCLEOTIDE SEQUENCE [LARGE SCALE GENOMIC DNA]</scope>
    <source>
        <strain evidence="3 4">DSM 19436</strain>
    </source>
</reference>
<organism evidence="3 4">
    <name type="scientific">Kaistia soli DSM 19436</name>
    <dbReference type="NCBI Taxonomy" id="1122133"/>
    <lineage>
        <taxon>Bacteria</taxon>
        <taxon>Pseudomonadati</taxon>
        <taxon>Pseudomonadota</taxon>
        <taxon>Alphaproteobacteria</taxon>
        <taxon>Hyphomicrobiales</taxon>
        <taxon>Kaistiaceae</taxon>
        <taxon>Kaistia</taxon>
    </lineage>
</organism>
<evidence type="ECO:0000313" key="3">
    <source>
        <dbReference type="EMBL" id="SHG93227.1"/>
    </source>
</evidence>
<sequence length="158" mass="17677">MNRPFDPDRDLVITRIIKAPRRSVWQAWTEPAKLERWFLPAPSLCRVITLDLKPGGALLTEMSENGGAFLPHIDACILAADEDERFVFTDALTAGWRPGKEPFMTAVITMKDHAEGTDYTAHAMHKDPETRALHEKLGFHEGWGTVTEQLARLVEAGA</sequence>
<keyword evidence="4" id="KW-1185">Reference proteome</keyword>
<evidence type="ECO:0000256" key="1">
    <source>
        <dbReference type="ARBA" id="ARBA00006817"/>
    </source>
</evidence>
<protein>
    <submittedName>
        <fullName evidence="3">Uncharacterized conserved protein YndB, AHSA1/START domain</fullName>
    </submittedName>
</protein>
<gene>
    <name evidence="3" type="ORF">SAMN02745157_0014</name>
</gene>
<feature type="domain" description="Activator of Hsp90 ATPase homologue 1/2-like C-terminal" evidence="2">
    <location>
        <begin position="18"/>
        <end position="155"/>
    </location>
</feature>
<comment type="similarity">
    <text evidence="1">Belongs to the AHA1 family.</text>
</comment>
<name>A0A1M5NUP2_9HYPH</name>
<dbReference type="STRING" id="1122133.SAMN02745157_0014"/>
<dbReference type="CDD" id="cd08896">
    <property type="entry name" value="SRPBCC_CalC_Aha1-like_3"/>
    <property type="match status" value="1"/>
</dbReference>
<dbReference type="Pfam" id="PF08327">
    <property type="entry name" value="AHSA1"/>
    <property type="match status" value="1"/>
</dbReference>
<dbReference type="RefSeq" id="WP_073058529.1">
    <property type="nucleotide sequence ID" value="NZ_FQUP01000010.1"/>
</dbReference>
<dbReference type="Proteomes" id="UP000184485">
    <property type="component" value="Unassembled WGS sequence"/>
</dbReference>
<dbReference type="OrthoDB" id="9805228at2"/>
<dbReference type="InterPro" id="IPR013538">
    <property type="entry name" value="ASHA1/2-like_C"/>
</dbReference>
<dbReference type="Gene3D" id="3.30.530.20">
    <property type="match status" value="1"/>
</dbReference>
<dbReference type="AlphaFoldDB" id="A0A1M5NUP2"/>
<dbReference type="InterPro" id="IPR023393">
    <property type="entry name" value="START-like_dom_sf"/>
</dbReference>
<proteinExistence type="inferred from homology"/>
<accession>A0A1M5NUP2</accession>
<evidence type="ECO:0000313" key="4">
    <source>
        <dbReference type="Proteomes" id="UP000184485"/>
    </source>
</evidence>
<dbReference type="SUPFAM" id="SSF55961">
    <property type="entry name" value="Bet v1-like"/>
    <property type="match status" value="1"/>
</dbReference>
<evidence type="ECO:0000259" key="2">
    <source>
        <dbReference type="Pfam" id="PF08327"/>
    </source>
</evidence>
<dbReference type="EMBL" id="FQUP01000010">
    <property type="protein sequence ID" value="SHG93227.1"/>
    <property type="molecule type" value="Genomic_DNA"/>
</dbReference>